<sequence>MNLLQVGFSLLGLLWCIGSIAALAALLTWRERAATFAARTRRLLAVVLPCATLLLASVLWTLLHVMLLWGQSGPAVAVR</sequence>
<proteinExistence type="predicted"/>
<keyword evidence="1" id="KW-0472">Membrane</keyword>
<keyword evidence="1" id="KW-0812">Transmembrane</keyword>
<name>A0ABU3TKP0_9BACT</name>
<organism evidence="2 3">
    <name type="scientific">Hymenobacter endophyticus</name>
    <dbReference type="NCBI Taxonomy" id="3076335"/>
    <lineage>
        <taxon>Bacteria</taxon>
        <taxon>Pseudomonadati</taxon>
        <taxon>Bacteroidota</taxon>
        <taxon>Cytophagia</taxon>
        <taxon>Cytophagales</taxon>
        <taxon>Hymenobacteraceae</taxon>
        <taxon>Hymenobacter</taxon>
    </lineage>
</organism>
<feature type="transmembrane region" description="Helical" evidence="1">
    <location>
        <begin position="41"/>
        <end position="63"/>
    </location>
</feature>
<dbReference type="Proteomes" id="UP001250698">
    <property type="component" value="Unassembled WGS sequence"/>
</dbReference>
<evidence type="ECO:0008006" key="4">
    <source>
        <dbReference type="Google" id="ProtNLM"/>
    </source>
</evidence>
<gene>
    <name evidence="2" type="ORF">ROI90_16105</name>
</gene>
<protein>
    <recommendedName>
        <fullName evidence="4">Cardiolipin synthase N-terminal domain-containing protein</fullName>
    </recommendedName>
</protein>
<accession>A0ABU3TKP0</accession>
<evidence type="ECO:0000256" key="1">
    <source>
        <dbReference type="SAM" id="Phobius"/>
    </source>
</evidence>
<keyword evidence="1" id="KW-1133">Transmembrane helix</keyword>
<dbReference type="RefSeq" id="WP_315999386.1">
    <property type="nucleotide sequence ID" value="NZ_JAWDJT010000011.1"/>
</dbReference>
<dbReference type="EMBL" id="JAWDJT010000011">
    <property type="protein sequence ID" value="MDU0371928.1"/>
    <property type="molecule type" value="Genomic_DNA"/>
</dbReference>
<feature type="transmembrane region" description="Helical" evidence="1">
    <location>
        <begin position="6"/>
        <end position="29"/>
    </location>
</feature>
<evidence type="ECO:0000313" key="3">
    <source>
        <dbReference type="Proteomes" id="UP001250698"/>
    </source>
</evidence>
<comment type="caution">
    <text evidence="2">The sequence shown here is derived from an EMBL/GenBank/DDBJ whole genome shotgun (WGS) entry which is preliminary data.</text>
</comment>
<reference evidence="2 3" key="1">
    <citation type="submission" date="2023-10" db="EMBL/GenBank/DDBJ databases">
        <title>Hymenobacter endophyticus sp. nov., an isolate from the leaf tissues of wheat.</title>
        <authorList>
            <person name="Dai Y."/>
        </authorList>
    </citation>
    <scope>NUCLEOTIDE SEQUENCE [LARGE SCALE GENOMIC DNA]</scope>
    <source>
        <strain evidence="2 3">ZK17L-C2</strain>
    </source>
</reference>
<evidence type="ECO:0000313" key="2">
    <source>
        <dbReference type="EMBL" id="MDU0371928.1"/>
    </source>
</evidence>
<keyword evidence="3" id="KW-1185">Reference proteome</keyword>